<dbReference type="InterPro" id="IPR009097">
    <property type="entry name" value="Cyclic_Pdiesterase"/>
</dbReference>
<evidence type="ECO:0000313" key="2">
    <source>
        <dbReference type="EMBL" id="CAH3025834.1"/>
    </source>
</evidence>
<dbReference type="Pfam" id="PF10469">
    <property type="entry name" value="AKAP7_NLS"/>
    <property type="match status" value="1"/>
</dbReference>
<reference evidence="2 3" key="1">
    <citation type="submission" date="2022-05" db="EMBL/GenBank/DDBJ databases">
        <authorList>
            <consortium name="Genoscope - CEA"/>
            <person name="William W."/>
        </authorList>
    </citation>
    <scope>NUCLEOTIDE SEQUENCE [LARGE SCALE GENOMIC DNA]</scope>
</reference>
<name>A0ABN8MBX5_9CNID</name>
<keyword evidence="3" id="KW-1185">Reference proteome</keyword>
<organism evidence="2 3">
    <name type="scientific">Porites evermanni</name>
    <dbReference type="NCBI Taxonomy" id="104178"/>
    <lineage>
        <taxon>Eukaryota</taxon>
        <taxon>Metazoa</taxon>
        <taxon>Cnidaria</taxon>
        <taxon>Anthozoa</taxon>
        <taxon>Hexacorallia</taxon>
        <taxon>Scleractinia</taxon>
        <taxon>Fungiina</taxon>
        <taxon>Poritidae</taxon>
        <taxon>Porites</taxon>
    </lineage>
</organism>
<feature type="domain" description="A-kinase anchor protein 7-like phosphoesterase" evidence="1">
    <location>
        <begin position="260"/>
        <end position="431"/>
    </location>
</feature>
<dbReference type="InterPro" id="IPR019510">
    <property type="entry name" value="AKAP7-like_phosphoesterase"/>
</dbReference>
<dbReference type="PANTHER" id="PTHR15934:SF2">
    <property type="entry name" value="A-KINASE ANCHOR PROTEIN 7-LIKE PHOSPHOESTERASE DOMAIN-CONTAINING PROTEIN"/>
    <property type="match status" value="1"/>
</dbReference>
<proteinExistence type="predicted"/>
<protein>
    <recommendedName>
        <fullName evidence="1">A-kinase anchor protein 7-like phosphoesterase domain-containing protein</fullName>
    </recommendedName>
</protein>
<dbReference type="InterPro" id="IPR052641">
    <property type="entry name" value="AKAP7_isoform_gamma"/>
</dbReference>
<dbReference type="EMBL" id="CALNXI010000375">
    <property type="protein sequence ID" value="CAH3025834.1"/>
    <property type="molecule type" value="Genomic_DNA"/>
</dbReference>
<dbReference type="PANTHER" id="PTHR15934">
    <property type="entry name" value="RNA 2',3'-CYCLIC PHOSPHODIESTERASE"/>
    <property type="match status" value="1"/>
</dbReference>
<comment type="caution">
    <text evidence="2">The sequence shown here is derived from an EMBL/GenBank/DDBJ whole genome shotgun (WGS) entry which is preliminary data.</text>
</comment>
<dbReference type="Gene3D" id="3.90.1140.10">
    <property type="entry name" value="Cyclic phosphodiesterase"/>
    <property type="match status" value="1"/>
</dbReference>
<dbReference type="Proteomes" id="UP001159427">
    <property type="component" value="Unassembled WGS sequence"/>
</dbReference>
<accession>A0ABN8MBX5</accession>
<dbReference type="SUPFAM" id="SSF55144">
    <property type="entry name" value="LigT-like"/>
    <property type="match status" value="1"/>
</dbReference>
<sequence>MDKTMEHSVCNELINTEHDKSNTMNNLGDGDLAHVTMDLTCCHEELSPAANQINYPNSSFFQGEAPLNLKNEMNYDQQGEGACALTTQSDRFSVKSPSLNSLNEAGDSMMRELHDKDPEDGNPCSFKNVSNEESHILNGDDDDDSLGLDTLFDESLQCEDTLIGVTDTRKRSRVYVPEDDSESDNDSLGLKNLFDEDMQGRDAVRWVAKGKHKAKLWKRNKRTRKKQLSGLSDDDDVDIAAVDMKDSLSKLKKQPKRIIPNYFIAIRVSNPVIHSGVKIVQDSIVSHDEKLMPALIPLATLHLTLLVLHLEDEEKIQKATEVLHQCRTSLEPVMLNSALTLNFAGLNHFRHQVLFVKLCGEEGIVRLNTVANVVRDTFAKEGIPSTDSREFSPHLTVMKLTRSPKLRKRGIRKIPLESYATWTDFDFGEERPANVATAGDITLVEANVGVT</sequence>
<evidence type="ECO:0000259" key="1">
    <source>
        <dbReference type="Pfam" id="PF10469"/>
    </source>
</evidence>
<gene>
    <name evidence="2" type="ORF">PEVE_00027342</name>
</gene>
<evidence type="ECO:0000313" key="3">
    <source>
        <dbReference type="Proteomes" id="UP001159427"/>
    </source>
</evidence>